<sequence length="102" mass="11631">MKEEIKLNDCPESLQQSVNSYLNSTPNAELLAAQKYVQTPYKDKTIIDTTYKVFTLNGNYFKVFCLSTCSKEEWNDSYVSVNGMLAGEIDEIVSLSPVWFQN</sequence>
<evidence type="ECO:0000313" key="3">
    <source>
        <dbReference type="Proteomes" id="UP000198809"/>
    </source>
</evidence>
<dbReference type="AlphaFoldDB" id="A0A1H8GM38"/>
<dbReference type="RefSeq" id="WP_036588130.1">
    <property type="nucleotide sequence ID" value="NZ_CP076607.1"/>
</dbReference>
<accession>A0A1H8GM38</accession>
<gene>
    <name evidence="1" type="ORF">KP014_20385</name>
    <name evidence="2" type="ORF">SAMN04487895_101564</name>
</gene>
<dbReference type="Proteomes" id="UP000198809">
    <property type="component" value="Unassembled WGS sequence"/>
</dbReference>
<proteinExistence type="predicted"/>
<dbReference type="STRING" id="1333845.SAMN04487895_101564"/>
<dbReference type="Proteomes" id="UP000683429">
    <property type="component" value="Chromosome"/>
</dbReference>
<reference evidence="1 4" key="2">
    <citation type="submission" date="2021-06" db="EMBL/GenBank/DDBJ databases">
        <title>Whole genome sequence of Paenibacillus sophorae DSM23020 for comparative genomics.</title>
        <authorList>
            <person name="Kim M.-J."/>
            <person name="Lee G."/>
            <person name="Shin J.-H."/>
        </authorList>
    </citation>
    <scope>NUCLEOTIDE SEQUENCE [LARGE SCALE GENOMIC DNA]</scope>
    <source>
        <strain evidence="1 4">DSM 23020</strain>
    </source>
</reference>
<keyword evidence="4" id="KW-1185">Reference proteome</keyword>
<evidence type="ECO:0000313" key="2">
    <source>
        <dbReference type="EMBL" id="SEN44889.1"/>
    </source>
</evidence>
<name>A0A1H8GM38_9BACL</name>
<dbReference type="EMBL" id="FODH01000001">
    <property type="protein sequence ID" value="SEN44889.1"/>
    <property type="molecule type" value="Genomic_DNA"/>
</dbReference>
<organism evidence="2 3">
    <name type="scientific">Paenibacillus sophorae</name>
    <dbReference type="NCBI Taxonomy" id="1333845"/>
    <lineage>
        <taxon>Bacteria</taxon>
        <taxon>Bacillati</taxon>
        <taxon>Bacillota</taxon>
        <taxon>Bacilli</taxon>
        <taxon>Bacillales</taxon>
        <taxon>Paenibacillaceae</taxon>
        <taxon>Paenibacillus</taxon>
    </lineage>
</organism>
<dbReference type="EMBL" id="CP076607">
    <property type="protein sequence ID" value="QWU14268.1"/>
    <property type="molecule type" value="Genomic_DNA"/>
</dbReference>
<reference evidence="2 3" key="1">
    <citation type="submission" date="2016-10" db="EMBL/GenBank/DDBJ databases">
        <authorList>
            <person name="de Groot N.N."/>
        </authorList>
    </citation>
    <scope>NUCLEOTIDE SEQUENCE [LARGE SCALE GENOMIC DNA]</scope>
    <source>
        <strain evidence="2 3">CGMCC 1.10238</strain>
    </source>
</reference>
<evidence type="ECO:0000313" key="1">
    <source>
        <dbReference type="EMBL" id="QWU14268.1"/>
    </source>
</evidence>
<evidence type="ECO:0000313" key="4">
    <source>
        <dbReference type="Proteomes" id="UP000683429"/>
    </source>
</evidence>
<protein>
    <submittedName>
        <fullName evidence="2">Uncharacterized protein</fullName>
    </submittedName>
</protein>